<feature type="non-terminal residue" evidence="1">
    <location>
        <position position="32"/>
    </location>
</feature>
<evidence type="ECO:0000313" key="1">
    <source>
        <dbReference type="EMBL" id="MCI47540.1"/>
    </source>
</evidence>
<comment type="caution">
    <text evidence="1">The sequence shown here is derived from an EMBL/GenBank/DDBJ whole genome shotgun (WGS) entry which is preliminary data.</text>
</comment>
<dbReference type="AlphaFoldDB" id="A0A392SHX9"/>
<name>A0A392SHX9_9FABA</name>
<accession>A0A392SHX9</accession>
<evidence type="ECO:0000313" key="2">
    <source>
        <dbReference type="Proteomes" id="UP000265520"/>
    </source>
</evidence>
<dbReference type="EMBL" id="LXQA010373685">
    <property type="protein sequence ID" value="MCI47540.1"/>
    <property type="molecule type" value="Genomic_DNA"/>
</dbReference>
<organism evidence="1 2">
    <name type="scientific">Trifolium medium</name>
    <dbReference type="NCBI Taxonomy" id="97028"/>
    <lineage>
        <taxon>Eukaryota</taxon>
        <taxon>Viridiplantae</taxon>
        <taxon>Streptophyta</taxon>
        <taxon>Embryophyta</taxon>
        <taxon>Tracheophyta</taxon>
        <taxon>Spermatophyta</taxon>
        <taxon>Magnoliopsida</taxon>
        <taxon>eudicotyledons</taxon>
        <taxon>Gunneridae</taxon>
        <taxon>Pentapetalae</taxon>
        <taxon>rosids</taxon>
        <taxon>fabids</taxon>
        <taxon>Fabales</taxon>
        <taxon>Fabaceae</taxon>
        <taxon>Papilionoideae</taxon>
        <taxon>50 kb inversion clade</taxon>
        <taxon>NPAAA clade</taxon>
        <taxon>Hologalegina</taxon>
        <taxon>IRL clade</taxon>
        <taxon>Trifolieae</taxon>
        <taxon>Trifolium</taxon>
    </lineage>
</organism>
<sequence length="32" mass="3664">MHKTITPSAGDNNSNDDFRLLVTEISRHTQHK</sequence>
<keyword evidence="2" id="KW-1185">Reference proteome</keyword>
<dbReference type="Proteomes" id="UP000265520">
    <property type="component" value="Unassembled WGS sequence"/>
</dbReference>
<protein>
    <submittedName>
        <fullName evidence="1">Uncharacterized protein</fullName>
    </submittedName>
</protein>
<reference evidence="1 2" key="1">
    <citation type="journal article" date="2018" name="Front. Plant Sci.">
        <title>Red Clover (Trifolium pratense) and Zigzag Clover (T. medium) - A Picture of Genomic Similarities and Differences.</title>
        <authorList>
            <person name="Dluhosova J."/>
            <person name="Istvanek J."/>
            <person name="Nedelnik J."/>
            <person name="Repkova J."/>
        </authorList>
    </citation>
    <scope>NUCLEOTIDE SEQUENCE [LARGE SCALE GENOMIC DNA]</scope>
    <source>
        <strain evidence="2">cv. 10/8</strain>
        <tissue evidence="1">Leaf</tissue>
    </source>
</reference>
<proteinExistence type="predicted"/>